<feature type="coiled-coil region" evidence="1">
    <location>
        <begin position="947"/>
        <end position="1098"/>
    </location>
</feature>
<proteinExistence type="predicted"/>
<evidence type="ECO:0000313" key="5">
    <source>
        <dbReference type="WormBase" id="CBG21399"/>
    </source>
</evidence>
<evidence type="ECO:0000256" key="2">
    <source>
        <dbReference type="SAM" id="MobiDB-lite"/>
    </source>
</evidence>
<accession>A8XZZ8</accession>
<dbReference type="Gene3D" id="1.10.287.1490">
    <property type="match status" value="1"/>
</dbReference>
<dbReference type="HOGENOM" id="CLU_236249_0_0_1"/>
<dbReference type="InParanoid" id="A8XZZ8"/>
<reference evidence="3 4" key="2">
    <citation type="journal article" date="2011" name="PLoS Genet.">
        <title>Caenorhabditis briggsae recombinant inbred line genotypes reveal inter-strain incompatibility and the evolution of recombination.</title>
        <authorList>
            <person name="Ross J.A."/>
            <person name="Koboldt D.C."/>
            <person name="Staisch J.E."/>
            <person name="Chamberlin H.M."/>
            <person name="Gupta B.P."/>
            <person name="Miller R.D."/>
            <person name="Baird S.E."/>
            <person name="Haag E.S."/>
        </authorList>
    </citation>
    <scope>NUCLEOTIDE SEQUENCE [LARGE SCALE GENOMIC DNA]</scope>
    <source>
        <strain evidence="3 4">AF16</strain>
    </source>
</reference>
<dbReference type="RefSeq" id="XP_002646971.1">
    <property type="nucleotide sequence ID" value="XM_002646925.1"/>
</dbReference>
<feature type="compositionally biased region" description="Polar residues" evidence="2">
    <location>
        <begin position="394"/>
        <end position="406"/>
    </location>
</feature>
<keyword evidence="1" id="KW-0175">Coiled coil</keyword>
<feature type="compositionally biased region" description="Polar residues" evidence="2">
    <location>
        <begin position="149"/>
        <end position="166"/>
    </location>
</feature>
<feature type="compositionally biased region" description="Polar residues" evidence="2">
    <location>
        <begin position="613"/>
        <end position="627"/>
    </location>
</feature>
<feature type="region of interest" description="Disordered" evidence="2">
    <location>
        <begin position="1292"/>
        <end position="1350"/>
    </location>
</feature>
<evidence type="ECO:0000256" key="1">
    <source>
        <dbReference type="SAM" id="Coils"/>
    </source>
</evidence>
<dbReference type="STRING" id="6238.A8XZZ8"/>
<sequence>MQSRTTLRDLLVAPNNSVPRAATPSSFGQNPSIFSSTQAMPQFCSLVEATPSSSFQLSTPIGLTPMPSPTLLPSFTAQSLPPQLPDHLLPAHPLPAPAYPPFSTSQLQNGTIDCQLGITPQILELLNLIQMVQGQNLEARIAPMEPEAPSSSQTPVNVKQSSTQTEAHAGPSLVERAVSPTAPFGIVSMEEEMQNLKSEKSQLQEDLENELRKFKLKQRQMSVGHQKKMSETMKRLKEDFEMLSSADKKTVEDLKLAGSKKDAKIGALEQENEQFEAEKESLMNENENMKIQMIGEQCVRELEILFLQIEIEVLTNGETKKIVQLIDENVLLQQEKETLESVNEKNNQELLRMQCELAARTEKIHAQEEELQELRRFKMQVQVENLRLKKSVSPEPQEQTEGSNGDSPAFYEEAVYTEMPEAIAEMPKEEKFSEVLEQQKDDNELWLENKKEIESLQKRLDRAETELMEKHSSEGLRQEILGLLGHIKQFKKKSDTLRSEYSTLEKENSSMRNSIREIQFLKDAKVAELDDLIRQEQDLRVNISNLQHRARGLSDVKELQQKMERYQKMIRIYEDQSEKILVLNNGHLCWRGKQGQPGSSAQTRAAKRPRQSIEMNNSPSPSMPNGTNNNNGLVVPRQAPMPPAISTMNYQNIPGQMTSYQNLPGKLNGPTIKAAAPLIKMHMEGNSGVPTRLSQPLMPTAGQTASVINYQNIPGQLNGPTIQVAAPLIQEVKKEGEGNQVELGGKQGQMLKDETQKLERKTADSSEEEDTQKLKEFIEKEVQKRISVLSFNHGRELIQLNMERTTLIGQLDEYKVLKERLEQERGTGGLKLENQNLREAVAAWMKASEDQKQQIEQLKKVLQQRDFEMSKEISQNTEICRLNDEKKAEIDDVKMKNTQLGQMNIQLYNEVNRLNHVVKQQAEERLKQVMDLENESRLVKEQQVAQAREHLEKMVGMEKENDELNKAKSEQDAKIQRLETVNKSLFGKSSALDAIRAKLDEEVSRFTSQAADQEKKTLGLEKRIQELEEEAAELVRQQDDQIDNLKKMHQDKVNKLYEEAEDLKIENEALKDDNKEEVARMKEALKQKDKSLKDMKTDNDGFKKALVNRDAKIRHLELQHSGFKDTIDGLLTDLSVLKEQKEKMVEQVEKLKKDGKNHEDRMDQWKIQASRTEKEVASLRKENAKLKDDNKSTTSLQGQIDLLQTKLTASYGKNEAIEDDYRRHREKQMQELRTADAKIACLDKTISELRAKMASKNQDSEITENAMKSQIQELQKSLTLNLQNMIDAIGSSTTSSAPAKCTPSKTPLSACSSPSDTLPTLPDSGTPRAPSGSQNPRKRPNGDTEKLKAKSSRNFLSVAIRDISIPWLFSSGNFFRKENRICFYRRLANSSRCQAMSSSQSLQNELNGVESENDSSATKVKELEKQLVERDEEIANLKREFKDLDDSFLERLEKGVEETNFDYGNKLIEMETKNMKLEIIAKKYEELKKEVADEKDQALASKPGNKDQEKLVFVLQKLVHQLEASNQSLRNVIDSCYEAICSETLKTGKVVEVQRKQDRDLEEQRETIKSYEFKATVLKDLEFCAALRDEEERMEQELTVSDQETDQAATSSSRKRSICKNVEDENLLALHRHHVFLPQRLLRNNLPQEKRHHHQCPTQWKHPALPESGGSPRAEIEERDKQYLETETNLRSFVAELNRENSELKKENAEMKEIIRKEEEKYRNLRKQLKKCRSVVEVNDELHSGHKSEDSGPSPHQSYLCKSAEEYEKWAAYLDCVSKDKGVTEKPMLVDQRSTDKPSPSSSACDPSASSPAARPPSSLSPVSPIASLTSPSSSFHPPPAPKSNDASRSSENLYLPSLSSSSDLPPPVVLQVYLQLQV</sequence>
<feature type="compositionally biased region" description="Polar residues" evidence="2">
    <location>
        <begin position="14"/>
        <end position="29"/>
    </location>
</feature>
<dbReference type="WormBase" id="CBG21399">
    <property type="protein sequence ID" value="CBP48002"/>
    <property type="gene ID" value="WBGene00040186"/>
</dbReference>
<feature type="region of interest" description="Disordered" evidence="2">
    <location>
        <begin position="388"/>
        <end position="409"/>
    </location>
</feature>
<gene>
    <name evidence="3 5" type="ORF">CBG21399</name>
    <name evidence="3" type="ORF">CBG_21399</name>
</gene>
<keyword evidence="4" id="KW-1185">Reference proteome</keyword>
<feature type="region of interest" description="Disordered" evidence="2">
    <location>
        <begin position="1785"/>
        <end position="1867"/>
    </location>
</feature>
<reference evidence="3 4" key="1">
    <citation type="journal article" date="2003" name="PLoS Biol.">
        <title>The genome sequence of Caenorhabditis briggsae: a platform for comparative genomics.</title>
        <authorList>
            <person name="Stein L.D."/>
            <person name="Bao Z."/>
            <person name="Blasiar D."/>
            <person name="Blumenthal T."/>
            <person name="Brent M.R."/>
            <person name="Chen N."/>
            <person name="Chinwalla A."/>
            <person name="Clarke L."/>
            <person name="Clee C."/>
            <person name="Coghlan A."/>
            <person name="Coulson A."/>
            <person name="D'Eustachio P."/>
            <person name="Fitch D.H."/>
            <person name="Fulton L.A."/>
            <person name="Fulton R.E."/>
            <person name="Griffiths-Jones S."/>
            <person name="Harris T.W."/>
            <person name="Hillier L.W."/>
            <person name="Kamath R."/>
            <person name="Kuwabara P.E."/>
            <person name="Mardis E.R."/>
            <person name="Marra M.A."/>
            <person name="Miner T.L."/>
            <person name="Minx P."/>
            <person name="Mullikin J.C."/>
            <person name="Plumb R.W."/>
            <person name="Rogers J."/>
            <person name="Schein J.E."/>
            <person name="Sohrmann M."/>
            <person name="Spieth J."/>
            <person name="Stajich J.E."/>
            <person name="Wei C."/>
            <person name="Willey D."/>
            <person name="Wilson R.K."/>
            <person name="Durbin R."/>
            <person name="Waterston R.H."/>
        </authorList>
    </citation>
    <scope>NUCLEOTIDE SEQUENCE [LARGE SCALE GENOMIC DNA]</scope>
    <source>
        <strain evidence="3 4">AF16</strain>
    </source>
</reference>
<feature type="coiled-coil region" evidence="1">
    <location>
        <begin position="186"/>
        <end position="220"/>
    </location>
</feature>
<feature type="coiled-coil region" evidence="1">
    <location>
        <begin position="436"/>
        <end position="576"/>
    </location>
</feature>
<dbReference type="GeneID" id="8588970"/>
<organism evidence="3 4">
    <name type="scientific">Caenorhabditis briggsae</name>
    <dbReference type="NCBI Taxonomy" id="6238"/>
    <lineage>
        <taxon>Eukaryota</taxon>
        <taxon>Metazoa</taxon>
        <taxon>Ecdysozoa</taxon>
        <taxon>Nematoda</taxon>
        <taxon>Chromadorea</taxon>
        <taxon>Rhabditida</taxon>
        <taxon>Rhabditina</taxon>
        <taxon>Rhabditomorpha</taxon>
        <taxon>Rhabditoidea</taxon>
        <taxon>Rhabditidae</taxon>
        <taxon>Peloderinae</taxon>
        <taxon>Caenorhabditis</taxon>
    </lineage>
</organism>
<feature type="coiled-coil region" evidence="1">
    <location>
        <begin position="265"/>
        <end position="292"/>
    </location>
</feature>
<feature type="coiled-coil region" evidence="1">
    <location>
        <begin position="1406"/>
        <end position="1501"/>
    </location>
</feature>
<feature type="coiled-coil region" evidence="1">
    <location>
        <begin position="1232"/>
        <end position="1259"/>
    </location>
</feature>
<feature type="coiled-coil region" evidence="1">
    <location>
        <begin position="1687"/>
        <end position="1735"/>
    </location>
</feature>
<feature type="region of interest" description="Disordered" evidence="2">
    <location>
        <begin position="1655"/>
        <end position="1675"/>
    </location>
</feature>
<evidence type="ECO:0000313" key="3">
    <source>
        <dbReference type="EMBL" id="CAP38215.1"/>
    </source>
</evidence>
<dbReference type="PANTHER" id="PTHR45615">
    <property type="entry name" value="MYOSIN HEAVY CHAIN, NON-MUSCLE"/>
    <property type="match status" value="1"/>
</dbReference>
<feature type="compositionally biased region" description="Polar residues" evidence="2">
    <location>
        <begin position="1292"/>
        <end position="1318"/>
    </location>
</feature>
<dbReference type="GO" id="GO:0005815">
    <property type="term" value="C:microtubule organizing center"/>
    <property type="evidence" value="ECO:0000318"/>
    <property type="project" value="GO_Central"/>
</dbReference>
<feature type="coiled-coil region" evidence="1">
    <location>
        <begin position="322"/>
        <end position="384"/>
    </location>
</feature>
<protein>
    <submittedName>
        <fullName evidence="3">Protein CBG21399</fullName>
    </submittedName>
</protein>
<dbReference type="PANTHER" id="PTHR45615:SF63">
    <property type="entry name" value="CHROMOSOME UNDETERMINED SCAFFOLD_10, WHOLE GENOME SHOTGUN SEQUENCE"/>
    <property type="match status" value="1"/>
</dbReference>
<dbReference type="CTD" id="8588970"/>
<dbReference type="OMA" id="KALECQF"/>
<feature type="coiled-coil region" evidence="1">
    <location>
        <begin position="1127"/>
        <end position="1196"/>
    </location>
</feature>
<feature type="region of interest" description="Disordered" evidence="2">
    <location>
        <begin position="1"/>
        <end position="29"/>
    </location>
</feature>
<dbReference type="EMBL" id="HE601136">
    <property type="protein sequence ID" value="CAP38215.1"/>
    <property type="molecule type" value="Genomic_DNA"/>
</dbReference>
<feature type="region of interest" description="Disordered" evidence="2">
    <location>
        <begin position="592"/>
        <end position="627"/>
    </location>
</feature>
<name>A8XZZ8_CAEBR</name>
<evidence type="ECO:0000313" key="4">
    <source>
        <dbReference type="Proteomes" id="UP000008549"/>
    </source>
</evidence>
<dbReference type="Proteomes" id="UP000008549">
    <property type="component" value="Unassembled WGS sequence"/>
</dbReference>
<feature type="compositionally biased region" description="Low complexity" evidence="2">
    <location>
        <begin position="1798"/>
        <end position="1836"/>
    </location>
</feature>
<feature type="coiled-coil region" evidence="1">
    <location>
        <begin position="804"/>
        <end position="865"/>
    </location>
</feature>
<dbReference type="KEGG" id="cbr:CBG_21399"/>
<feature type="region of interest" description="Disordered" evidence="2">
    <location>
        <begin position="745"/>
        <end position="771"/>
    </location>
</feature>
<feature type="compositionally biased region" description="Basic and acidic residues" evidence="2">
    <location>
        <begin position="751"/>
        <end position="764"/>
    </location>
</feature>
<feature type="region of interest" description="Disordered" evidence="2">
    <location>
        <begin position="146"/>
        <end position="170"/>
    </location>
</feature>
<feature type="compositionally biased region" description="Low complexity" evidence="2">
    <location>
        <begin position="1850"/>
        <end position="1867"/>
    </location>
</feature>